<dbReference type="PANTHER" id="PTHR35530:SF1">
    <property type="entry name" value="2-HYDROXYMUCONATE TAUTOMERASE"/>
    <property type="match status" value="1"/>
</dbReference>
<dbReference type="EC" id="5.3.2.-" evidence="4"/>
<name>A0A0F5MXK5_9MYCO</name>
<evidence type="ECO:0000256" key="2">
    <source>
        <dbReference type="ARBA" id="ARBA00023235"/>
    </source>
</evidence>
<dbReference type="EMBL" id="SSGD01000164">
    <property type="protein sequence ID" value="TXI49890.1"/>
    <property type="molecule type" value="Genomic_DNA"/>
</dbReference>
<dbReference type="STRING" id="342002.BST15_18325"/>
<dbReference type="PATRIC" id="fig|342002.3.peg.3067"/>
<feature type="active site" description="Proton acceptor; via imino nitrogen" evidence="3">
    <location>
        <position position="2"/>
    </location>
</feature>
<reference evidence="7 10" key="3">
    <citation type="submission" date="2016-12" db="EMBL/GenBank/DDBJ databases">
        <title>The new phylogeny of genus Mycobacterium.</title>
        <authorList>
            <person name="Tortoli E."/>
            <person name="Trovato A."/>
            <person name="Cirillo D.M."/>
        </authorList>
    </citation>
    <scope>NUCLEOTIDE SEQUENCE [LARGE SCALE GENOMIC DNA]</scope>
    <source>
        <strain evidence="7 10">DSM 44942</strain>
    </source>
</reference>
<dbReference type="InterPro" id="IPR014347">
    <property type="entry name" value="Tautomerase/MIF_sf"/>
</dbReference>
<evidence type="ECO:0000256" key="1">
    <source>
        <dbReference type="ARBA" id="ARBA00006723"/>
    </source>
</evidence>
<dbReference type="NCBIfam" id="TIGR00013">
    <property type="entry name" value="taut"/>
    <property type="match status" value="1"/>
</dbReference>
<feature type="domain" description="4-oxalocrotonate tautomerase-like" evidence="5">
    <location>
        <begin position="2"/>
        <end position="60"/>
    </location>
</feature>
<proteinExistence type="inferred from homology"/>
<evidence type="ECO:0000313" key="8">
    <source>
        <dbReference type="EMBL" id="TXI49890.1"/>
    </source>
</evidence>
<keyword evidence="10" id="KW-1185">Reference proteome</keyword>
<reference evidence="9" key="1">
    <citation type="submission" date="2015-04" db="EMBL/GenBank/DDBJ databases">
        <title>Genome sequence of Mycobacterium arupense GUC1.</title>
        <authorList>
            <person name="Greninger A.L."/>
            <person name="Cunningham G."/>
            <person name="Chiu C.Y."/>
            <person name="Miller S."/>
        </authorList>
    </citation>
    <scope>NUCLEOTIDE SEQUENCE [LARGE SCALE GENOMIC DNA]</scope>
    <source>
        <strain evidence="9">GUC1</strain>
    </source>
</reference>
<accession>A0A0F5MXK5</accession>
<dbReference type="PANTHER" id="PTHR35530">
    <property type="entry name" value="TAUTOMERASE-RELATED"/>
    <property type="match status" value="1"/>
</dbReference>
<evidence type="ECO:0000313" key="10">
    <source>
        <dbReference type="Proteomes" id="UP000192327"/>
    </source>
</evidence>
<organism evidence="6 9">
    <name type="scientific">Mycolicibacter arupensis</name>
    <dbReference type="NCBI Taxonomy" id="342002"/>
    <lineage>
        <taxon>Bacteria</taxon>
        <taxon>Bacillati</taxon>
        <taxon>Actinomycetota</taxon>
        <taxon>Actinomycetes</taxon>
        <taxon>Mycobacteriales</taxon>
        <taxon>Mycobacteriaceae</taxon>
        <taxon>Mycolicibacter</taxon>
    </lineage>
</organism>
<evidence type="ECO:0000313" key="9">
    <source>
        <dbReference type="Proteomes" id="UP000034416"/>
    </source>
</evidence>
<protein>
    <recommendedName>
        <fullName evidence="4">Tautomerase</fullName>
        <ecNumber evidence="4">5.3.2.-</ecNumber>
    </recommendedName>
</protein>
<evidence type="ECO:0000313" key="7">
    <source>
        <dbReference type="EMBL" id="OQZ92890.1"/>
    </source>
</evidence>
<evidence type="ECO:0000313" key="11">
    <source>
        <dbReference type="Proteomes" id="UP000321797"/>
    </source>
</evidence>
<dbReference type="Proteomes" id="UP000034416">
    <property type="component" value="Unassembled WGS sequence"/>
</dbReference>
<keyword evidence="2 4" id="KW-0413">Isomerase</keyword>
<dbReference type="Proteomes" id="UP000192327">
    <property type="component" value="Unassembled WGS sequence"/>
</dbReference>
<gene>
    <name evidence="7" type="ORF">BST15_18325</name>
    <name evidence="8" type="ORF">E6Q54_22040</name>
    <name evidence="6" type="ORF">WR43_10240</name>
</gene>
<evidence type="ECO:0000256" key="3">
    <source>
        <dbReference type="PIRSR" id="PIRSR618191-1"/>
    </source>
</evidence>
<dbReference type="InterPro" id="IPR004370">
    <property type="entry name" value="4-OT-like_dom"/>
</dbReference>
<comment type="caution">
    <text evidence="6">The sequence shown here is derived from an EMBL/GenBank/DDBJ whole genome shotgun (WGS) entry which is preliminary data.</text>
</comment>
<evidence type="ECO:0000256" key="4">
    <source>
        <dbReference type="RuleBase" id="RU362032"/>
    </source>
</evidence>
<sequence>MPFIQVNLASGRTPEQKRNLVLGISRAASDALGVPETSVRVWIVEVSPDEVASGGEILSERLRSQASPAVGQDG</sequence>
<reference evidence="6" key="2">
    <citation type="submission" date="2015-04" db="EMBL/GenBank/DDBJ databases">
        <title>Genome sequence of Mycobacterium arupense strain GUC1.</title>
        <authorList>
            <person name="Greninger A.L."/>
            <person name="Cunningham G."/>
            <person name="Chiu C.Y."/>
            <person name="Miller S."/>
        </authorList>
    </citation>
    <scope>NUCLEOTIDE SEQUENCE</scope>
    <source>
        <strain evidence="6">GUC1</strain>
    </source>
</reference>
<evidence type="ECO:0000313" key="6">
    <source>
        <dbReference type="EMBL" id="KKB99329.1"/>
    </source>
</evidence>
<dbReference type="InterPro" id="IPR018191">
    <property type="entry name" value="4-OT"/>
</dbReference>
<reference evidence="8 11" key="4">
    <citation type="submission" date="2018-09" db="EMBL/GenBank/DDBJ databases">
        <title>Metagenome Assembled Genomes from an Advanced Water Purification Facility.</title>
        <authorList>
            <person name="Stamps B.W."/>
            <person name="Spear J.R."/>
        </authorList>
    </citation>
    <scope>NUCLEOTIDE SEQUENCE [LARGE SCALE GENOMIC DNA]</scope>
    <source>
        <strain evidence="8">Bin_29_2</strain>
    </source>
</reference>
<dbReference type="EMBL" id="MVHH01000056">
    <property type="protein sequence ID" value="OQZ92890.1"/>
    <property type="molecule type" value="Genomic_DNA"/>
</dbReference>
<dbReference type="AlphaFoldDB" id="A0A0F5MXK5"/>
<dbReference type="Gene3D" id="3.30.429.10">
    <property type="entry name" value="Macrophage Migration Inhibitory Factor"/>
    <property type="match status" value="1"/>
</dbReference>
<dbReference type="EMBL" id="LASW01000037">
    <property type="protein sequence ID" value="KKB99329.1"/>
    <property type="molecule type" value="Genomic_DNA"/>
</dbReference>
<comment type="similarity">
    <text evidence="1 4">Belongs to the 4-oxalocrotonate tautomerase family.</text>
</comment>
<dbReference type="Pfam" id="PF01361">
    <property type="entry name" value="Tautomerase"/>
    <property type="match status" value="1"/>
</dbReference>
<dbReference type="RefSeq" id="WP_046189482.1">
    <property type="nucleotide sequence ID" value="NZ_JACKUJ010000037.1"/>
</dbReference>
<dbReference type="GO" id="GO:0016853">
    <property type="term" value="F:isomerase activity"/>
    <property type="evidence" value="ECO:0007669"/>
    <property type="project" value="UniProtKB-UniRule"/>
</dbReference>
<dbReference type="SUPFAM" id="SSF55331">
    <property type="entry name" value="Tautomerase/MIF"/>
    <property type="match status" value="1"/>
</dbReference>
<evidence type="ECO:0000259" key="5">
    <source>
        <dbReference type="Pfam" id="PF01361"/>
    </source>
</evidence>
<dbReference type="Proteomes" id="UP000321797">
    <property type="component" value="Unassembled WGS sequence"/>
</dbReference>
<dbReference type="OrthoDB" id="9804765at2"/>